<keyword evidence="1" id="KW-0479">Metal-binding</keyword>
<dbReference type="InterPro" id="IPR033749">
    <property type="entry name" value="Polyprenyl_synt_CS"/>
</dbReference>
<comment type="caution">
    <text evidence="4">The sequence shown here is derived from an EMBL/GenBank/DDBJ whole genome shotgun (WGS) entry which is preliminary data.</text>
</comment>
<dbReference type="GO" id="GO:0046872">
    <property type="term" value="F:metal ion binding"/>
    <property type="evidence" value="ECO:0007669"/>
    <property type="project" value="UniProtKB-KW"/>
</dbReference>
<evidence type="ECO:0000256" key="1">
    <source>
        <dbReference type="ARBA" id="ARBA00022723"/>
    </source>
</evidence>
<dbReference type="InterPro" id="IPR000092">
    <property type="entry name" value="Polyprenyl_synt"/>
</dbReference>
<dbReference type="EMBL" id="CALOZG010000004">
    <property type="protein sequence ID" value="CAH4023345.1"/>
    <property type="molecule type" value="Genomic_DNA"/>
</dbReference>
<evidence type="ECO:0000256" key="2">
    <source>
        <dbReference type="ARBA" id="ARBA00022842"/>
    </source>
</evidence>
<evidence type="ECO:0000313" key="5">
    <source>
        <dbReference type="Proteomes" id="UP001152562"/>
    </source>
</evidence>
<dbReference type="SUPFAM" id="SSF48576">
    <property type="entry name" value="Terpenoid synthases"/>
    <property type="match status" value="1"/>
</dbReference>
<dbReference type="PROSITE" id="PS00444">
    <property type="entry name" value="POLYPRENYL_SYNTHASE_2"/>
    <property type="match status" value="1"/>
</dbReference>
<keyword evidence="2" id="KW-0460">Magnesium</keyword>
<dbReference type="GO" id="GO:0008299">
    <property type="term" value="P:isoprenoid biosynthetic process"/>
    <property type="evidence" value="ECO:0007669"/>
    <property type="project" value="InterPro"/>
</dbReference>
<keyword evidence="3" id="KW-0808">Transferase</keyword>
<gene>
    <name evidence="4" type="ORF">PIBRA_LOCUS4179</name>
</gene>
<protein>
    <recommendedName>
        <fullName evidence="6">Geranylgeranyl pyrophosphate synthase</fullName>
    </recommendedName>
</protein>
<dbReference type="SFLD" id="SFLDS00005">
    <property type="entry name" value="Isoprenoid_Synthase_Type_I"/>
    <property type="match status" value="1"/>
</dbReference>
<reference evidence="4" key="1">
    <citation type="submission" date="2022-05" db="EMBL/GenBank/DDBJ databases">
        <authorList>
            <person name="Okamura Y."/>
        </authorList>
    </citation>
    <scope>NUCLEOTIDE SEQUENCE</scope>
</reference>
<dbReference type="InterPro" id="IPR008949">
    <property type="entry name" value="Isoprenoid_synthase_dom_sf"/>
</dbReference>
<dbReference type="AlphaFoldDB" id="A0A9P0T8K8"/>
<dbReference type="GO" id="GO:0004659">
    <property type="term" value="F:prenyltransferase activity"/>
    <property type="evidence" value="ECO:0007669"/>
    <property type="project" value="InterPro"/>
</dbReference>
<evidence type="ECO:0000256" key="3">
    <source>
        <dbReference type="RuleBase" id="RU004466"/>
    </source>
</evidence>
<dbReference type="Proteomes" id="UP001152562">
    <property type="component" value="Unassembled WGS sequence"/>
</dbReference>
<dbReference type="GO" id="GO:0042811">
    <property type="term" value="P:pheromone biosynthetic process"/>
    <property type="evidence" value="ECO:0007669"/>
    <property type="project" value="UniProtKB-ARBA"/>
</dbReference>
<name>A0A9P0T8K8_PIEBR</name>
<dbReference type="PANTHER" id="PTHR12001">
    <property type="entry name" value="GERANYLGERANYL PYROPHOSPHATE SYNTHASE"/>
    <property type="match status" value="1"/>
</dbReference>
<dbReference type="PROSITE" id="PS00723">
    <property type="entry name" value="POLYPRENYL_SYNTHASE_1"/>
    <property type="match status" value="1"/>
</dbReference>
<dbReference type="Gene3D" id="1.10.600.10">
    <property type="entry name" value="Farnesyl Diphosphate Synthase"/>
    <property type="match status" value="1"/>
</dbReference>
<evidence type="ECO:0008006" key="6">
    <source>
        <dbReference type="Google" id="ProtNLM"/>
    </source>
</evidence>
<evidence type="ECO:0000313" key="4">
    <source>
        <dbReference type="EMBL" id="CAH4023345.1"/>
    </source>
</evidence>
<sequence>MSREENIPDLEEEILLPYSHIIQVKSKGIRNRIAEAFNHWLKIPNEKMKEIIDIMTMCHNGTLILDDIQDDIGVRRGIPAAHCVYGVPMASNTAIHIIVLAMERCSKLGLEALKVFNEQILELVRGQGKEIYWRDMFVCPTEAEYRRMTEQKTGGMLNIAVRLMQSFSEDTNNYTDLGKKLGYYFQLIDDYCNIGQPETKGILKQRPTNLELKRYCVSLLEGLGSLEYTRKIIRDFEVHLRSEIRRLGGNPLMDAVLDQYNV</sequence>
<dbReference type="PANTHER" id="PTHR12001:SF44">
    <property type="entry name" value="GERANYLGERANYL PYROPHOSPHATE SYNTHASE"/>
    <property type="match status" value="1"/>
</dbReference>
<organism evidence="4 5">
    <name type="scientific">Pieris brassicae</name>
    <name type="common">White butterfly</name>
    <name type="synonym">Large white butterfly</name>
    <dbReference type="NCBI Taxonomy" id="7116"/>
    <lineage>
        <taxon>Eukaryota</taxon>
        <taxon>Metazoa</taxon>
        <taxon>Ecdysozoa</taxon>
        <taxon>Arthropoda</taxon>
        <taxon>Hexapoda</taxon>
        <taxon>Insecta</taxon>
        <taxon>Pterygota</taxon>
        <taxon>Neoptera</taxon>
        <taxon>Endopterygota</taxon>
        <taxon>Lepidoptera</taxon>
        <taxon>Glossata</taxon>
        <taxon>Ditrysia</taxon>
        <taxon>Papilionoidea</taxon>
        <taxon>Pieridae</taxon>
        <taxon>Pierinae</taxon>
        <taxon>Pieris</taxon>
    </lineage>
</organism>
<keyword evidence="5" id="KW-1185">Reference proteome</keyword>
<comment type="similarity">
    <text evidence="3">Belongs to the FPP/GGPP synthase family.</text>
</comment>
<accession>A0A9P0T8K8</accession>
<dbReference type="Pfam" id="PF00348">
    <property type="entry name" value="polyprenyl_synt"/>
    <property type="match status" value="1"/>
</dbReference>
<proteinExistence type="inferred from homology"/>